<evidence type="ECO:0000259" key="14">
    <source>
        <dbReference type="Pfam" id="PF00593"/>
    </source>
</evidence>
<organism evidence="16 17">
    <name type="scientific">Novosphingobium taihuense</name>
    <dbReference type="NCBI Taxonomy" id="260085"/>
    <lineage>
        <taxon>Bacteria</taxon>
        <taxon>Pseudomonadati</taxon>
        <taxon>Pseudomonadota</taxon>
        <taxon>Alphaproteobacteria</taxon>
        <taxon>Sphingomonadales</taxon>
        <taxon>Sphingomonadaceae</taxon>
        <taxon>Novosphingobium</taxon>
    </lineage>
</organism>
<dbReference type="InterPro" id="IPR039426">
    <property type="entry name" value="TonB-dep_rcpt-like"/>
</dbReference>
<dbReference type="EMBL" id="JACHOA010000002">
    <property type="protein sequence ID" value="MBB4613199.1"/>
    <property type="molecule type" value="Genomic_DNA"/>
</dbReference>
<comment type="similarity">
    <text evidence="11 12">Belongs to the TonB-dependent receptor family.</text>
</comment>
<keyword evidence="6" id="KW-0408">Iron</keyword>
<keyword evidence="7" id="KW-0406">Ion transport</keyword>
<dbReference type="InterPro" id="IPR000531">
    <property type="entry name" value="Beta-barrel_TonB"/>
</dbReference>
<dbReference type="Pfam" id="PF07715">
    <property type="entry name" value="Plug"/>
    <property type="match status" value="1"/>
</dbReference>
<dbReference type="AlphaFoldDB" id="A0A7W7AB96"/>
<dbReference type="InterPro" id="IPR036942">
    <property type="entry name" value="Beta-barrel_TonB_sf"/>
</dbReference>
<evidence type="ECO:0000256" key="10">
    <source>
        <dbReference type="ARBA" id="ARBA00023237"/>
    </source>
</evidence>
<keyword evidence="17" id="KW-1185">Reference proteome</keyword>
<dbReference type="InterPro" id="IPR012910">
    <property type="entry name" value="Plug_dom"/>
</dbReference>
<evidence type="ECO:0000256" key="9">
    <source>
        <dbReference type="ARBA" id="ARBA00023136"/>
    </source>
</evidence>
<accession>A0A7W7AB96</accession>
<keyword evidence="13" id="KW-0732">Signal</keyword>
<evidence type="ECO:0000256" key="12">
    <source>
        <dbReference type="RuleBase" id="RU003357"/>
    </source>
</evidence>
<keyword evidence="8 12" id="KW-0798">TonB box</keyword>
<evidence type="ECO:0000256" key="4">
    <source>
        <dbReference type="ARBA" id="ARBA00022496"/>
    </source>
</evidence>
<sequence>MFFQRASARLLARTSMFAAAAFALSQPALAQDAAQEAAADDIGGEIIVTAQKRAQSLSDVSLSVAAVGTEQLAANNTVNLEGLQALVPSISFGNDFNFAKLFIRGIGLSSSLPGVDPSVALHVDGVVVGLAQAQLGSMFDLERVEVLRGPQGTLYGRNATGGAVNLITAKPTDKLDGYVRQTIGGDAFLIQTDAAIGGPIAEGVRARVAVQRIHRDGYGINEFTGNQIDNANQWSVRGHLQFLPTDKLSILLTGELHTENDRSLAVKFREVSFPGTTVASLTALGQRTNADGSQASFAKNVRNLNTNYDPINDRKQYAFTGIMDYAASDAVSLKSLTSYRNFRAIFFHDFDMSSYAGYPLAQTNAVRTSANHWQPVFEHQFSQELQANVDTDKLHAVFAGFYLKENIRVENHIGFDVLTNTDPYRVQFDGKLDVETWAVFANVTYDLTEQFSIKAGGRYSWEKRKIKNNSGIGTAATGFVLDTLQWDTSKTWDDFSPSLGVEFRPNDDVMAYFNWSRGFKSGTAEIGSRRSATATTPFVNPEKVEAFEGGIKYSAGSLQTNLAVFYQKLKNGQFQRTFPIPNPPFFASNLENAAESRAYGAEFELRWRPVAGLSIDASAAYLDSKFTKFFSKDPLNAALFGPGGSSIPDQDLSGNATRMSPKWTLNFNPTYTASMSSGASVMFGTNVSYRSKQFHTEFNDDRLSADGYVMVDANVKYRHSDDRTSVNLWVRNLTNELVWAGSYAVATSRTIGGTLMPPRTYGVTLGYEF</sequence>
<keyword evidence="9 11" id="KW-0472">Membrane</keyword>
<reference evidence="16 17" key="1">
    <citation type="submission" date="2020-08" db="EMBL/GenBank/DDBJ databases">
        <title>Genomic Encyclopedia of Type Strains, Phase IV (KMG-IV): sequencing the most valuable type-strain genomes for metagenomic binning, comparative biology and taxonomic classification.</title>
        <authorList>
            <person name="Goeker M."/>
        </authorList>
    </citation>
    <scope>NUCLEOTIDE SEQUENCE [LARGE SCALE GENOMIC DNA]</scope>
    <source>
        <strain evidence="16 17">DSM 17507</strain>
    </source>
</reference>
<evidence type="ECO:0000256" key="3">
    <source>
        <dbReference type="ARBA" id="ARBA00022452"/>
    </source>
</evidence>
<evidence type="ECO:0000256" key="2">
    <source>
        <dbReference type="ARBA" id="ARBA00022448"/>
    </source>
</evidence>
<dbReference type="GO" id="GO:0006826">
    <property type="term" value="P:iron ion transport"/>
    <property type="evidence" value="ECO:0007669"/>
    <property type="project" value="UniProtKB-KW"/>
</dbReference>
<evidence type="ECO:0000313" key="17">
    <source>
        <dbReference type="Proteomes" id="UP000538566"/>
    </source>
</evidence>
<evidence type="ECO:0000259" key="15">
    <source>
        <dbReference type="Pfam" id="PF07715"/>
    </source>
</evidence>
<dbReference type="Proteomes" id="UP000538566">
    <property type="component" value="Unassembled WGS sequence"/>
</dbReference>
<name>A0A7W7AB96_9SPHN</name>
<feature type="domain" description="TonB-dependent receptor plug" evidence="15">
    <location>
        <begin position="57"/>
        <end position="163"/>
    </location>
</feature>
<keyword evidence="16" id="KW-0675">Receptor</keyword>
<evidence type="ECO:0000256" key="11">
    <source>
        <dbReference type="PROSITE-ProRule" id="PRU01360"/>
    </source>
</evidence>
<proteinExistence type="inferred from homology"/>
<evidence type="ECO:0000256" key="13">
    <source>
        <dbReference type="SAM" id="SignalP"/>
    </source>
</evidence>
<keyword evidence="3 11" id="KW-1134">Transmembrane beta strand</keyword>
<dbReference type="Gene3D" id="2.40.170.20">
    <property type="entry name" value="TonB-dependent receptor, beta-barrel domain"/>
    <property type="match status" value="1"/>
</dbReference>
<dbReference type="Pfam" id="PF00593">
    <property type="entry name" value="TonB_dep_Rec_b-barrel"/>
    <property type="match status" value="1"/>
</dbReference>
<keyword evidence="2 11" id="KW-0813">Transport</keyword>
<dbReference type="PANTHER" id="PTHR32552:SF81">
    <property type="entry name" value="TONB-DEPENDENT OUTER MEMBRANE RECEPTOR"/>
    <property type="match status" value="1"/>
</dbReference>
<evidence type="ECO:0000256" key="1">
    <source>
        <dbReference type="ARBA" id="ARBA00004571"/>
    </source>
</evidence>
<evidence type="ECO:0000256" key="7">
    <source>
        <dbReference type="ARBA" id="ARBA00023065"/>
    </source>
</evidence>
<feature type="chain" id="PRO_5030624241" evidence="13">
    <location>
        <begin position="31"/>
        <end position="769"/>
    </location>
</feature>
<dbReference type="RefSeq" id="WP_144905471.1">
    <property type="nucleotide sequence ID" value="NZ_JACHOA010000002.1"/>
</dbReference>
<keyword evidence="4" id="KW-0410">Iron transport</keyword>
<dbReference type="PANTHER" id="PTHR32552">
    <property type="entry name" value="FERRICHROME IRON RECEPTOR-RELATED"/>
    <property type="match status" value="1"/>
</dbReference>
<feature type="signal peptide" evidence="13">
    <location>
        <begin position="1"/>
        <end position="30"/>
    </location>
</feature>
<dbReference type="PROSITE" id="PS52016">
    <property type="entry name" value="TONB_DEPENDENT_REC_3"/>
    <property type="match status" value="1"/>
</dbReference>
<evidence type="ECO:0000256" key="5">
    <source>
        <dbReference type="ARBA" id="ARBA00022692"/>
    </source>
</evidence>
<evidence type="ECO:0000256" key="6">
    <source>
        <dbReference type="ARBA" id="ARBA00023004"/>
    </source>
</evidence>
<dbReference type="SUPFAM" id="SSF56935">
    <property type="entry name" value="Porins"/>
    <property type="match status" value="1"/>
</dbReference>
<comment type="subcellular location">
    <subcellularLocation>
        <location evidence="1 11">Cell outer membrane</location>
        <topology evidence="1 11">Multi-pass membrane protein</topology>
    </subcellularLocation>
</comment>
<keyword evidence="10 11" id="KW-0998">Cell outer membrane</keyword>
<protein>
    <submittedName>
        <fullName evidence="16">Iron complex outermembrane receptor protein</fullName>
    </submittedName>
</protein>
<dbReference type="OrthoDB" id="7208812at2"/>
<evidence type="ECO:0000313" key="16">
    <source>
        <dbReference type="EMBL" id="MBB4613199.1"/>
    </source>
</evidence>
<dbReference type="CDD" id="cd01347">
    <property type="entry name" value="ligand_gated_channel"/>
    <property type="match status" value="1"/>
</dbReference>
<keyword evidence="5 11" id="KW-0812">Transmembrane</keyword>
<gene>
    <name evidence="16" type="ORF">GGR37_001458</name>
</gene>
<comment type="caution">
    <text evidence="16">The sequence shown here is derived from an EMBL/GenBank/DDBJ whole genome shotgun (WGS) entry which is preliminary data.</text>
</comment>
<evidence type="ECO:0000256" key="8">
    <source>
        <dbReference type="ARBA" id="ARBA00023077"/>
    </source>
</evidence>
<dbReference type="GO" id="GO:0009279">
    <property type="term" value="C:cell outer membrane"/>
    <property type="evidence" value="ECO:0007669"/>
    <property type="project" value="UniProtKB-SubCell"/>
</dbReference>
<feature type="domain" description="TonB-dependent receptor-like beta-barrel" evidence="14">
    <location>
        <begin position="293"/>
        <end position="733"/>
    </location>
</feature>